<dbReference type="AlphaFoldDB" id="A0AAV4NT86"/>
<evidence type="ECO:0000256" key="1">
    <source>
        <dbReference type="SAM" id="MobiDB-lite"/>
    </source>
</evidence>
<organism evidence="2 3">
    <name type="scientific">Caerostris extrusa</name>
    <name type="common">Bark spider</name>
    <name type="synonym">Caerostris bankana</name>
    <dbReference type="NCBI Taxonomy" id="172846"/>
    <lineage>
        <taxon>Eukaryota</taxon>
        <taxon>Metazoa</taxon>
        <taxon>Ecdysozoa</taxon>
        <taxon>Arthropoda</taxon>
        <taxon>Chelicerata</taxon>
        <taxon>Arachnida</taxon>
        <taxon>Araneae</taxon>
        <taxon>Araneomorphae</taxon>
        <taxon>Entelegynae</taxon>
        <taxon>Araneoidea</taxon>
        <taxon>Araneidae</taxon>
        <taxon>Caerostris</taxon>
    </lineage>
</organism>
<protein>
    <submittedName>
        <fullName evidence="2">Uncharacterized protein</fullName>
    </submittedName>
</protein>
<dbReference type="Proteomes" id="UP001054945">
    <property type="component" value="Unassembled WGS sequence"/>
</dbReference>
<keyword evidence="3" id="KW-1185">Reference proteome</keyword>
<name>A0AAV4NT86_CAEEX</name>
<dbReference type="EMBL" id="BPLR01021189">
    <property type="protein sequence ID" value="GIX86960.1"/>
    <property type="molecule type" value="Genomic_DNA"/>
</dbReference>
<comment type="caution">
    <text evidence="2">The sequence shown here is derived from an EMBL/GenBank/DDBJ whole genome shotgun (WGS) entry which is preliminary data.</text>
</comment>
<accession>A0AAV4NT86</accession>
<evidence type="ECO:0000313" key="3">
    <source>
        <dbReference type="Proteomes" id="UP001054945"/>
    </source>
</evidence>
<reference evidence="2 3" key="1">
    <citation type="submission" date="2021-06" db="EMBL/GenBank/DDBJ databases">
        <title>Caerostris extrusa draft genome.</title>
        <authorList>
            <person name="Kono N."/>
            <person name="Arakawa K."/>
        </authorList>
    </citation>
    <scope>NUCLEOTIDE SEQUENCE [LARGE SCALE GENOMIC DNA]</scope>
</reference>
<gene>
    <name evidence="2" type="ORF">CEXT_636471</name>
</gene>
<feature type="region of interest" description="Disordered" evidence="1">
    <location>
        <begin position="54"/>
        <end position="74"/>
    </location>
</feature>
<evidence type="ECO:0000313" key="2">
    <source>
        <dbReference type="EMBL" id="GIX86960.1"/>
    </source>
</evidence>
<sequence>MVDHLAILHPQSQKQQGRSSLALRQHRRICGVADLVPPVLLTASSLERVRHLFRSSGDSDSDSGRGVPAQSVPPDCVRSCPGAWPSEHAAGHLRFCFFKKSESVHLREHKSRLQSGQRWIHRGCLQRRRRISSSEKDDAFVDLYQNGRKMKWKAICSGELSHCKDSLFIRLVGFFSGRSVSKYVAYLQVMLTIIDLQHYCITFTFYLLQMLNYIYSELKKSAIT</sequence>
<proteinExistence type="predicted"/>